<feature type="region of interest" description="Disordered" evidence="8">
    <location>
        <begin position="306"/>
        <end position="350"/>
    </location>
</feature>
<evidence type="ECO:0000256" key="5">
    <source>
        <dbReference type="ARBA" id="ARBA00022777"/>
    </source>
</evidence>
<dbReference type="Gene3D" id="1.10.510.10">
    <property type="entry name" value="Transferase(Phosphotransferase) domain 1"/>
    <property type="match status" value="1"/>
</dbReference>
<feature type="transmembrane region" description="Helical" evidence="9">
    <location>
        <begin position="352"/>
        <end position="373"/>
    </location>
</feature>
<dbReference type="PROSITE" id="PS00107">
    <property type="entry name" value="PROTEIN_KINASE_ATP"/>
    <property type="match status" value="1"/>
</dbReference>
<evidence type="ECO:0000256" key="9">
    <source>
        <dbReference type="SAM" id="Phobius"/>
    </source>
</evidence>
<dbReference type="SUPFAM" id="SSF56112">
    <property type="entry name" value="Protein kinase-like (PK-like)"/>
    <property type="match status" value="1"/>
</dbReference>
<feature type="domain" description="Protein kinase" evidence="10">
    <location>
        <begin position="22"/>
        <end position="282"/>
    </location>
</feature>
<evidence type="ECO:0000256" key="7">
    <source>
        <dbReference type="PROSITE-ProRule" id="PRU10141"/>
    </source>
</evidence>
<feature type="compositionally biased region" description="Pro residues" evidence="8">
    <location>
        <begin position="335"/>
        <end position="345"/>
    </location>
</feature>
<evidence type="ECO:0000313" key="12">
    <source>
        <dbReference type="Proteomes" id="UP000569329"/>
    </source>
</evidence>
<dbReference type="EC" id="2.7.11.1" evidence="1"/>
<organism evidence="11 12">
    <name type="scientific">Halosaccharopolyspora lacisalsi</name>
    <dbReference type="NCBI Taxonomy" id="1000566"/>
    <lineage>
        <taxon>Bacteria</taxon>
        <taxon>Bacillati</taxon>
        <taxon>Actinomycetota</taxon>
        <taxon>Actinomycetes</taxon>
        <taxon>Pseudonocardiales</taxon>
        <taxon>Pseudonocardiaceae</taxon>
        <taxon>Halosaccharopolyspora</taxon>
    </lineage>
</organism>
<gene>
    <name evidence="11" type="ORF">FHX42_004241</name>
</gene>
<keyword evidence="9" id="KW-0812">Transmembrane</keyword>
<protein>
    <recommendedName>
        <fullName evidence="1">non-specific serine/threonine protein kinase</fullName>
        <ecNumber evidence="1">2.7.11.1</ecNumber>
    </recommendedName>
</protein>
<evidence type="ECO:0000256" key="8">
    <source>
        <dbReference type="SAM" id="MobiDB-lite"/>
    </source>
</evidence>
<dbReference type="InterPro" id="IPR000719">
    <property type="entry name" value="Prot_kinase_dom"/>
</dbReference>
<evidence type="ECO:0000313" key="11">
    <source>
        <dbReference type="EMBL" id="MBA8826862.1"/>
    </source>
</evidence>
<evidence type="ECO:0000256" key="3">
    <source>
        <dbReference type="ARBA" id="ARBA00022679"/>
    </source>
</evidence>
<evidence type="ECO:0000256" key="1">
    <source>
        <dbReference type="ARBA" id="ARBA00012513"/>
    </source>
</evidence>
<keyword evidence="3" id="KW-0808">Transferase</keyword>
<evidence type="ECO:0000256" key="6">
    <source>
        <dbReference type="ARBA" id="ARBA00022840"/>
    </source>
</evidence>
<evidence type="ECO:0000259" key="10">
    <source>
        <dbReference type="PROSITE" id="PS50011"/>
    </source>
</evidence>
<evidence type="ECO:0000256" key="2">
    <source>
        <dbReference type="ARBA" id="ARBA00022527"/>
    </source>
</evidence>
<feature type="binding site" evidence="7">
    <location>
        <position position="51"/>
    </location>
    <ligand>
        <name>ATP</name>
        <dbReference type="ChEBI" id="CHEBI:30616"/>
    </ligand>
</feature>
<keyword evidence="9" id="KW-1133">Transmembrane helix</keyword>
<dbReference type="InterPro" id="IPR008271">
    <property type="entry name" value="Ser/Thr_kinase_AS"/>
</dbReference>
<dbReference type="GO" id="GO:0004674">
    <property type="term" value="F:protein serine/threonine kinase activity"/>
    <property type="evidence" value="ECO:0007669"/>
    <property type="project" value="UniProtKB-KW"/>
</dbReference>
<dbReference type="SMART" id="SM00220">
    <property type="entry name" value="S_TKc"/>
    <property type="match status" value="1"/>
</dbReference>
<keyword evidence="5 11" id="KW-0418">Kinase</keyword>
<dbReference type="GO" id="GO:0005524">
    <property type="term" value="F:ATP binding"/>
    <property type="evidence" value="ECO:0007669"/>
    <property type="project" value="UniProtKB-UniRule"/>
</dbReference>
<dbReference type="AlphaFoldDB" id="A0A839DY23"/>
<name>A0A839DY23_9PSEU</name>
<proteinExistence type="predicted"/>
<reference evidence="11 12" key="1">
    <citation type="submission" date="2020-07" db="EMBL/GenBank/DDBJ databases">
        <title>Sequencing the genomes of 1000 actinobacteria strains.</title>
        <authorList>
            <person name="Klenk H.-P."/>
        </authorList>
    </citation>
    <scope>NUCLEOTIDE SEQUENCE [LARGE SCALE GENOMIC DNA]</scope>
    <source>
        <strain evidence="11 12">DSM 45975</strain>
    </source>
</reference>
<keyword evidence="6 7" id="KW-0067">ATP-binding</keyword>
<dbReference type="Pfam" id="PF00069">
    <property type="entry name" value="Pkinase"/>
    <property type="match status" value="1"/>
</dbReference>
<sequence>MSDSEDAPEGTPEQGRLISDRYRLDSRLGGGAMGSVWAGTDVVLGRPIAVKAVRLPPGVPDAEAAELRERTLREARAIAVVSHPNVITLYDVARDDGEPFVVMELMPSESLATVVNERGALDEQQLAVLADSVAAALEAAHRARIVHRDVKPGNVLLGPDGRIKLSDFGISRNLGEPTLTRTGIMLGTPAFIAPEVAAGETLTFAADLWGLGATLFAASEGCPPYDTDDNPMATVTSVVRGPVPLPSRTGPIGEVITGLMVKDPQQRLQLHEVRRRIQHALPEPGSHPLEGLLDPETPTVRALEQVGSDSDRTDDEQERTSQPEQQAPALADDPGPLPFTPTPPPPKRRSPWAVTALALSAVLVFALALGAGFTGSRALLGYDPLPSPQASQDQLPRLVPRFSTAKYPADGGEGNFTVPVPVEWAEFHSVRAGPPTESVAVHFVAPDGRTDLVVAHFDGYYSDGYTTQGYINTLPKIFGGSDKLFRLGANHPVPSDTGKRPDRQLSFTTEIRGVSTTSDPSTRRHSLMRLMPHQGDLWILRVTVPDADVAFGHSLFGSALRGFAPLP</sequence>
<dbReference type="CDD" id="cd14014">
    <property type="entry name" value="STKc_PknB_like"/>
    <property type="match status" value="1"/>
</dbReference>
<dbReference type="Proteomes" id="UP000569329">
    <property type="component" value="Unassembled WGS sequence"/>
</dbReference>
<keyword evidence="12" id="KW-1185">Reference proteome</keyword>
<accession>A0A839DY23</accession>
<dbReference type="InterPro" id="IPR011009">
    <property type="entry name" value="Kinase-like_dom_sf"/>
</dbReference>
<keyword evidence="9" id="KW-0472">Membrane</keyword>
<dbReference type="EMBL" id="JACGWZ010000006">
    <property type="protein sequence ID" value="MBA8826862.1"/>
    <property type="molecule type" value="Genomic_DNA"/>
</dbReference>
<dbReference type="Gene3D" id="3.30.200.20">
    <property type="entry name" value="Phosphorylase Kinase, domain 1"/>
    <property type="match status" value="1"/>
</dbReference>
<dbReference type="InterPro" id="IPR017441">
    <property type="entry name" value="Protein_kinase_ATP_BS"/>
</dbReference>
<dbReference type="PROSITE" id="PS00108">
    <property type="entry name" value="PROTEIN_KINASE_ST"/>
    <property type="match status" value="1"/>
</dbReference>
<dbReference type="PANTHER" id="PTHR43289">
    <property type="entry name" value="MITOGEN-ACTIVATED PROTEIN KINASE KINASE KINASE 20-RELATED"/>
    <property type="match status" value="1"/>
</dbReference>
<evidence type="ECO:0000256" key="4">
    <source>
        <dbReference type="ARBA" id="ARBA00022741"/>
    </source>
</evidence>
<dbReference type="RefSeq" id="WP_220480606.1">
    <property type="nucleotide sequence ID" value="NZ_JACGWZ010000006.1"/>
</dbReference>
<keyword evidence="4 7" id="KW-0547">Nucleotide-binding</keyword>
<dbReference type="PANTHER" id="PTHR43289:SF6">
    <property type="entry name" value="SERINE_THREONINE-PROTEIN KINASE NEKL-3"/>
    <property type="match status" value="1"/>
</dbReference>
<comment type="caution">
    <text evidence="11">The sequence shown here is derived from an EMBL/GenBank/DDBJ whole genome shotgun (WGS) entry which is preliminary data.</text>
</comment>
<dbReference type="PROSITE" id="PS50011">
    <property type="entry name" value="PROTEIN_KINASE_DOM"/>
    <property type="match status" value="1"/>
</dbReference>
<keyword evidence="2 11" id="KW-0723">Serine/threonine-protein kinase</keyword>